<evidence type="ECO:0000256" key="1">
    <source>
        <dbReference type="ARBA" id="ARBA00004496"/>
    </source>
</evidence>
<evidence type="ECO:0000256" key="5">
    <source>
        <dbReference type="ARBA" id="ARBA00071407"/>
    </source>
</evidence>
<dbReference type="AlphaFoldDB" id="A0A7C8NHM1"/>
<dbReference type="GO" id="GO:0007266">
    <property type="term" value="P:Rho protein signal transduction"/>
    <property type="evidence" value="ECO:0007669"/>
    <property type="project" value="InterPro"/>
</dbReference>
<name>A0A7C8NHM1_ORBOL</name>
<dbReference type="SUPFAM" id="SSF81296">
    <property type="entry name" value="E set domains"/>
    <property type="match status" value="1"/>
</dbReference>
<protein>
    <recommendedName>
        <fullName evidence="5">Rho GDP-dissociation inhibitor</fullName>
    </recommendedName>
</protein>
<gene>
    <name evidence="6" type="ORF">TWF102_011163</name>
</gene>
<evidence type="ECO:0000256" key="2">
    <source>
        <dbReference type="ARBA" id="ARBA00009758"/>
    </source>
</evidence>
<evidence type="ECO:0000256" key="4">
    <source>
        <dbReference type="ARBA" id="ARBA00054143"/>
    </source>
</evidence>
<dbReference type="InterPro" id="IPR014756">
    <property type="entry name" value="Ig_E-set"/>
</dbReference>
<dbReference type="InterPro" id="IPR024792">
    <property type="entry name" value="RhoGDI_dom_sf"/>
</dbReference>
<sequence>MADKDELAAGETEGYKVGEKKTIDEYKNLGMLGVPCAALTTFNLHKDAEDESLNKWKASLGLGAAIGDPNDPRTVVIEKLSLKVEGRPDIEVDFTKTELSSLKSTPFVVKEKAEYRIYVQFRVQHDVISGLKYVQVVKRKGIQVDKTEEMLGSYGPNNEKTPFYSKTLPIEVAPDGLLGRGTYTAKSRFTDDDKKIHLEFDWVIEIKKDW</sequence>
<comment type="caution">
    <text evidence="6">The sequence shown here is derived from an EMBL/GenBank/DDBJ whole genome shotgun (WGS) entry which is preliminary data.</text>
</comment>
<comment type="function">
    <text evidence="4">Regulates the GDP/GTP exchange reaction of the Rho proteins by inhibiting the dissociation of GDP from them, and the subsequent binding of GTP to them.</text>
</comment>
<dbReference type="Proteomes" id="UP000475325">
    <property type="component" value="Unassembled WGS sequence"/>
</dbReference>
<organism evidence="6 7">
    <name type="scientific">Orbilia oligospora</name>
    <name type="common">Nematode-trapping fungus</name>
    <name type="synonym">Arthrobotrys oligospora</name>
    <dbReference type="NCBI Taxonomy" id="2813651"/>
    <lineage>
        <taxon>Eukaryota</taxon>
        <taxon>Fungi</taxon>
        <taxon>Dikarya</taxon>
        <taxon>Ascomycota</taxon>
        <taxon>Pezizomycotina</taxon>
        <taxon>Orbiliomycetes</taxon>
        <taxon>Orbiliales</taxon>
        <taxon>Orbiliaceae</taxon>
        <taxon>Orbilia</taxon>
    </lineage>
</organism>
<dbReference type="FunFam" id="2.70.50.30:FF:000001">
    <property type="entry name" value="Rho GDP-dissociation inhibitor 1"/>
    <property type="match status" value="1"/>
</dbReference>
<reference evidence="6 7" key="1">
    <citation type="submission" date="2019-06" db="EMBL/GenBank/DDBJ databases">
        <authorList>
            <person name="Palmer J.M."/>
        </authorList>
    </citation>
    <scope>NUCLEOTIDE SEQUENCE [LARGE SCALE GENOMIC DNA]</scope>
    <source>
        <strain evidence="6 7">TWF102</strain>
    </source>
</reference>
<accession>A0A7C8NHM1</accession>
<dbReference type="PANTHER" id="PTHR10980">
    <property type="entry name" value="RHO GDP-DISSOCIATION INHIBITOR"/>
    <property type="match status" value="1"/>
</dbReference>
<dbReference type="EMBL" id="WIQW01000085">
    <property type="protein sequence ID" value="KAF3086152.1"/>
    <property type="molecule type" value="Genomic_DNA"/>
</dbReference>
<dbReference type="Gene3D" id="2.70.50.30">
    <property type="entry name" value="Coagulation Factor XIII, subunit A, domain 1"/>
    <property type="match status" value="1"/>
</dbReference>
<comment type="similarity">
    <text evidence="2">Belongs to the Rho GDI family.</text>
</comment>
<evidence type="ECO:0000256" key="3">
    <source>
        <dbReference type="ARBA" id="ARBA00022490"/>
    </source>
</evidence>
<dbReference type="PANTHER" id="PTHR10980:SF3">
    <property type="entry name" value="LD16419P"/>
    <property type="match status" value="1"/>
</dbReference>
<dbReference type="GO" id="GO:0005094">
    <property type="term" value="F:Rho GDP-dissociation inhibitor activity"/>
    <property type="evidence" value="ECO:0007669"/>
    <property type="project" value="InterPro"/>
</dbReference>
<comment type="subcellular location">
    <subcellularLocation>
        <location evidence="1">Cytoplasm</location>
    </subcellularLocation>
</comment>
<dbReference type="GO" id="GO:0005829">
    <property type="term" value="C:cytosol"/>
    <property type="evidence" value="ECO:0007669"/>
    <property type="project" value="TreeGrafter"/>
</dbReference>
<dbReference type="Pfam" id="PF02115">
    <property type="entry name" value="Rho_GDI"/>
    <property type="match status" value="1"/>
</dbReference>
<dbReference type="InterPro" id="IPR000406">
    <property type="entry name" value="Rho_GDI"/>
</dbReference>
<dbReference type="PRINTS" id="PR00492">
    <property type="entry name" value="RHOGDI"/>
</dbReference>
<dbReference type="GO" id="GO:0016020">
    <property type="term" value="C:membrane"/>
    <property type="evidence" value="ECO:0007669"/>
    <property type="project" value="TreeGrafter"/>
</dbReference>
<proteinExistence type="inferred from homology"/>
<keyword evidence="3" id="KW-0963">Cytoplasm</keyword>
<evidence type="ECO:0000313" key="6">
    <source>
        <dbReference type="EMBL" id="KAF3086152.1"/>
    </source>
</evidence>
<evidence type="ECO:0000313" key="7">
    <source>
        <dbReference type="Proteomes" id="UP000475325"/>
    </source>
</evidence>